<dbReference type="Proteomes" id="UP001427805">
    <property type="component" value="Unassembled WGS sequence"/>
</dbReference>
<organism evidence="6 7">
    <name type="scientific">Sphingomonas rustica</name>
    <dbReference type="NCBI Taxonomy" id="3103142"/>
    <lineage>
        <taxon>Bacteria</taxon>
        <taxon>Pseudomonadati</taxon>
        <taxon>Pseudomonadota</taxon>
        <taxon>Alphaproteobacteria</taxon>
        <taxon>Sphingomonadales</taxon>
        <taxon>Sphingomonadaceae</taxon>
        <taxon>Sphingomonas</taxon>
    </lineage>
</organism>
<comment type="similarity">
    <text evidence="1 4">Belongs to the Glu/Leu/Phe/Val dehydrogenases family.</text>
</comment>
<dbReference type="InterPro" id="IPR006097">
    <property type="entry name" value="Glu/Leu/Phe/Val/Trp_DH_dimer"/>
</dbReference>
<reference evidence="6 7" key="1">
    <citation type="submission" date="2024-05" db="EMBL/GenBank/DDBJ databases">
        <title>Sphingomonas sp. HF-S3 16S ribosomal RNA gene Genome sequencing and assembly.</title>
        <authorList>
            <person name="Lee H."/>
        </authorList>
    </citation>
    <scope>NUCLEOTIDE SEQUENCE [LARGE SCALE GENOMIC DNA]</scope>
    <source>
        <strain evidence="6 7">HF-S3</strain>
    </source>
</reference>
<dbReference type="Pfam" id="PF02812">
    <property type="entry name" value="ELFV_dehydrog_N"/>
    <property type="match status" value="1"/>
</dbReference>
<dbReference type="SUPFAM" id="SSF53223">
    <property type="entry name" value="Aminoacid dehydrogenase-like, N-terminal domain"/>
    <property type="match status" value="1"/>
</dbReference>
<dbReference type="PIRSF" id="PIRSF000188">
    <property type="entry name" value="Phe_leu_dh"/>
    <property type="match status" value="1"/>
</dbReference>
<dbReference type="CDD" id="cd01075">
    <property type="entry name" value="NAD_bind_Leu_Phe_Val_DH"/>
    <property type="match status" value="1"/>
</dbReference>
<dbReference type="Gene3D" id="3.40.50.720">
    <property type="entry name" value="NAD(P)-binding Rossmann-like Domain"/>
    <property type="match status" value="1"/>
</dbReference>
<gene>
    <name evidence="6" type="ORF">TPR58_10825</name>
</gene>
<dbReference type="SMART" id="SM00839">
    <property type="entry name" value="ELFV_dehydrog"/>
    <property type="match status" value="1"/>
</dbReference>
<dbReference type="PANTHER" id="PTHR42722:SF1">
    <property type="entry name" value="VALINE DEHYDROGENASE"/>
    <property type="match status" value="1"/>
</dbReference>
<dbReference type="Pfam" id="PF00208">
    <property type="entry name" value="ELFV_dehydrog"/>
    <property type="match status" value="2"/>
</dbReference>
<proteinExistence type="inferred from homology"/>
<dbReference type="SUPFAM" id="SSF51735">
    <property type="entry name" value="NAD(P)-binding Rossmann-fold domains"/>
    <property type="match status" value="1"/>
</dbReference>
<dbReference type="InterPro" id="IPR006096">
    <property type="entry name" value="Glu/Leu/Phe/Val/Trp_DH_C"/>
</dbReference>
<dbReference type="PANTHER" id="PTHR42722">
    <property type="entry name" value="LEUCINE DEHYDROGENASE"/>
    <property type="match status" value="1"/>
</dbReference>
<dbReference type="PRINTS" id="PR00082">
    <property type="entry name" value="GLFDHDRGNASE"/>
</dbReference>
<keyword evidence="7" id="KW-1185">Reference proteome</keyword>
<feature type="domain" description="Glutamate/phenylalanine/leucine/valine/L-tryptophan dehydrogenase C-terminal" evidence="5">
    <location>
        <begin position="143"/>
        <end position="349"/>
    </location>
</feature>
<dbReference type="InterPro" id="IPR006095">
    <property type="entry name" value="Glu/Leu/Phe/Val/Trp_DH"/>
</dbReference>
<evidence type="ECO:0000256" key="4">
    <source>
        <dbReference type="RuleBase" id="RU004417"/>
    </source>
</evidence>
<dbReference type="Gene3D" id="3.40.50.10860">
    <property type="entry name" value="Leucine Dehydrogenase, chain A, domain 1"/>
    <property type="match status" value="1"/>
</dbReference>
<keyword evidence="2 4" id="KW-0560">Oxidoreductase</keyword>
<keyword evidence="3" id="KW-0520">NAD</keyword>
<dbReference type="InterPro" id="IPR046346">
    <property type="entry name" value="Aminoacid_DH-like_N_sf"/>
</dbReference>
<dbReference type="EMBL" id="JBDIZK010000005">
    <property type="protein sequence ID" value="MEN3747664.1"/>
    <property type="molecule type" value="Genomic_DNA"/>
</dbReference>
<evidence type="ECO:0000256" key="3">
    <source>
        <dbReference type="ARBA" id="ARBA00023027"/>
    </source>
</evidence>
<evidence type="ECO:0000313" key="7">
    <source>
        <dbReference type="Proteomes" id="UP001427805"/>
    </source>
</evidence>
<evidence type="ECO:0000256" key="1">
    <source>
        <dbReference type="ARBA" id="ARBA00006382"/>
    </source>
</evidence>
<accession>A0ABV0B7V2</accession>
<dbReference type="InterPro" id="IPR036291">
    <property type="entry name" value="NAD(P)-bd_dom_sf"/>
</dbReference>
<name>A0ABV0B7V2_9SPHN</name>
<evidence type="ECO:0000313" key="6">
    <source>
        <dbReference type="EMBL" id="MEN3747664.1"/>
    </source>
</evidence>
<protein>
    <submittedName>
        <fullName evidence="6">Glu/Leu/Phe/Val dehydrogenase dimerization domain-containing protein</fullName>
    </submittedName>
</protein>
<sequence length="349" mass="36212">MVDARFAMPVEQLVQLEDRESGLSGVIAIHSTALGPAAGGCRFWRYPDADAVAADAVRLAEGMSYKNAMAGLPFGGGKAVLRLPEGPFDRDALFRAFGRAVRALEGRYVTAEDVGTRVRDMEVIADETRHVAGRTARPGLAGGDPSPWTALGVFEAMAVAARRSLGADLSELTVAVQGTGNVGGILCRMLADAGARLVLADVDPERRERLAAIHGARVVDVAEIATAEAEIFAPCALGGALDAATVAAMPAKLVCGAANNQLATPDVAALLVDRGITYVPDYVANAGGIINVSAEYLGESSLDVEARVMAIGPRVATILDQADREGVSPALVADRMAREIIASAKRLAA</sequence>
<evidence type="ECO:0000256" key="2">
    <source>
        <dbReference type="ARBA" id="ARBA00023002"/>
    </source>
</evidence>
<comment type="caution">
    <text evidence="6">The sequence shown here is derived from an EMBL/GenBank/DDBJ whole genome shotgun (WGS) entry which is preliminary data.</text>
</comment>
<evidence type="ECO:0000259" key="5">
    <source>
        <dbReference type="SMART" id="SM00839"/>
    </source>
</evidence>
<dbReference type="RefSeq" id="WP_346246660.1">
    <property type="nucleotide sequence ID" value="NZ_JBDIZK010000005.1"/>
</dbReference>
<dbReference type="InterPro" id="IPR016211">
    <property type="entry name" value="Glu/Phe/Leu/Val/Trp_DH_bac/arc"/>
</dbReference>